<evidence type="ECO:0000313" key="9">
    <source>
        <dbReference type="Proteomes" id="UP001516464"/>
    </source>
</evidence>
<feature type="domain" description="Fork-head" evidence="7">
    <location>
        <begin position="51"/>
        <end position="128"/>
    </location>
</feature>
<dbReference type="Proteomes" id="UP001516464">
    <property type="component" value="Unassembled WGS sequence"/>
</dbReference>
<evidence type="ECO:0000256" key="6">
    <source>
        <dbReference type="PROSITE-ProRule" id="PRU00089"/>
    </source>
</evidence>
<comment type="caution">
    <text evidence="8">The sequence shown here is derived from an EMBL/GenBank/DDBJ whole genome shotgun (WGS) entry which is preliminary data.</text>
</comment>
<evidence type="ECO:0000256" key="2">
    <source>
        <dbReference type="ARBA" id="ARBA00023015"/>
    </source>
</evidence>
<dbReference type="InterPro" id="IPR001766">
    <property type="entry name" value="Fork_head_dom"/>
</dbReference>
<dbReference type="PROSITE" id="PS00658">
    <property type="entry name" value="FORK_HEAD_2"/>
    <property type="match status" value="1"/>
</dbReference>
<feature type="DNA-binding region" description="Fork-head" evidence="6">
    <location>
        <begin position="51"/>
        <end position="128"/>
    </location>
</feature>
<organism evidence="8 9">
    <name type="scientific">Astathelohania contejeani</name>
    <dbReference type="NCBI Taxonomy" id="164912"/>
    <lineage>
        <taxon>Eukaryota</taxon>
        <taxon>Fungi</taxon>
        <taxon>Fungi incertae sedis</taxon>
        <taxon>Microsporidia</taxon>
        <taxon>Astathelohaniidae</taxon>
        <taxon>Astathelohania</taxon>
    </lineage>
</organism>
<dbReference type="PROSITE" id="PS50039">
    <property type="entry name" value="FORK_HEAD_3"/>
    <property type="match status" value="1"/>
</dbReference>
<reference evidence="8 9" key="1">
    <citation type="submission" date="2019-01" db="EMBL/GenBank/DDBJ databases">
        <title>Genomes sequencing and comparative genomics of infectious freshwater microsporidia, Cucumispora dikerogammari and Thelohania contejeani.</title>
        <authorList>
            <person name="Cormier A."/>
            <person name="Giraud I."/>
            <person name="Wattier R."/>
            <person name="Teixeira M."/>
            <person name="Grandjean F."/>
            <person name="Rigaud T."/>
            <person name="Cordaux R."/>
        </authorList>
    </citation>
    <scope>NUCLEOTIDE SEQUENCE [LARGE SCALE GENOMIC DNA]</scope>
    <source>
        <strain evidence="8">T1</strain>
        <tissue evidence="8">Spores</tissue>
    </source>
</reference>
<keyword evidence="9" id="KW-1185">Reference proteome</keyword>
<dbReference type="CDD" id="cd00059">
    <property type="entry name" value="FH_FOX"/>
    <property type="match status" value="1"/>
</dbReference>
<dbReference type="InterPro" id="IPR036390">
    <property type="entry name" value="WH_DNA-bd_sf"/>
</dbReference>
<proteinExistence type="predicted"/>
<dbReference type="SUPFAM" id="SSF46785">
    <property type="entry name" value="Winged helix' DNA-binding domain"/>
    <property type="match status" value="1"/>
</dbReference>
<evidence type="ECO:0000256" key="3">
    <source>
        <dbReference type="ARBA" id="ARBA00023125"/>
    </source>
</evidence>
<dbReference type="InterPro" id="IPR036388">
    <property type="entry name" value="WH-like_DNA-bd_sf"/>
</dbReference>
<comment type="subcellular location">
    <subcellularLocation>
        <location evidence="1 6">Nucleus</location>
    </subcellularLocation>
</comment>
<name>A0ABQ7I213_9MICR</name>
<dbReference type="Gene3D" id="1.10.10.10">
    <property type="entry name" value="Winged helix-like DNA-binding domain superfamily/Winged helix DNA-binding domain"/>
    <property type="match status" value="1"/>
</dbReference>
<dbReference type="Pfam" id="PF00250">
    <property type="entry name" value="Forkhead"/>
    <property type="match status" value="1"/>
</dbReference>
<dbReference type="EMBL" id="SBIQ01000011">
    <property type="protein sequence ID" value="KAF7684506.1"/>
    <property type="molecule type" value="Genomic_DNA"/>
</dbReference>
<protein>
    <submittedName>
        <fullName evidence="8">Fork head like protein 2</fullName>
    </submittedName>
</protein>
<sequence length="230" mass="26374">MSAIPCLYMFIPKGECEINCLKFKHSNKKHHREVHIDSIHDINHNEAMHEKPDMSYATLITEAIMNCPEKKLSLKDIYISIMNKYPYYSRNDKTWQNSIRHNLSLNKAFYKVQRSPDNPGKGALWCVNLQEISISGRSRKSIGKSSKLIRQVTSTLNEQHIDRIQAKDNSNIEFLDYIGVSDISQPKSVETSVFHGNLASLDDHLDLMLNSDGNIVFDDKQKVNSIFTFG</sequence>
<evidence type="ECO:0000259" key="7">
    <source>
        <dbReference type="PROSITE" id="PS50039"/>
    </source>
</evidence>
<dbReference type="PRINTS" id="PR00053">
    <property type="entry name" value="FORKHEAD"/>
</dbReference>
<evidence type="ECO:0000256" key="4">
    <source>
        <dbReference type="ARBA" id="ARBA00023163"/>
    </source>
</evidence>
<gene>
    <name evidence="8" type="primary">FKH2_1</name>
    <name evidence="8" type="ORF">TCON_0321</name>
</gene>
<dbReference type="InterPro" id="IPR030456">
    <property type="entry name" value="TF_fork_head_CS_2"/>
</dbReference>
<dbReference type="PANTHER" id="PTHR45881">
    <property type="entry name" value="CHECKPOINT SUPPRESSOR 1-LIKE, ISOFORM A-RELATED"/>
    <property type="match status" value="1"/>
</dbReference>
<evidence type="ECO:0000256" key="5">
    <source>
        <dbReference type="ARBA" id="ARBA00023242"/>
    </source>
</evidence>
<keyword evidence="4" id="KW-0804">Transcription</keyword>
<evidence type="ECO:0000256" key="1">
    <source>
        <dbReference type="ARBA" id="ARBA00004123"/>
    </source>
</evidence>
<accession>A0ABQ7I213</accession>
<evidence type="ECO:0000313" key="8">
    <source>
        <dbReference type="EMBL" id="KAF7684506.1"/>
    </source>
</evidence>
<dbReference type="PANTHER" id="PTHR45881:SF1">
    <property type="entry name" value="FORK HEAD PROTEIN HOMOLOG 2"/>
    <property type="match status" value="1"/>
</dbReference>
<dbReference type="SMART" id="SM00339">
    <property type="entry name" value="FH"/>
    <property type="match status" value="1"/>
</dbReference>
<keyword evidence="2" id="KW-0805">Transcription regulation</keyword>
<keyword evidence="5 6" id="KW-0539">Nucleus</keyword>
<keyword evidence="3 6" id="KW-0238">DNA-binding</keyword>